<dbReference type="PANTHER" id="PTHR30390">
    <property type="entry name" value="SEDOHEPTULOSE 7-PHOSPHATE ISOMERASE / DNAA INITIATOR-ASSOCIATING FACTOR FOR REPLICATION INITIATION"/>
    <property type="match status" value="1"/>
</dbReference>
<proteinExistence type="predicted"/>
<gene>
    <name evidence="2" type="ordered locus">SpiGrapes_1747</name>
</gene>
<evidence type="ECO:0000313" key="3">
    <source>
        <dbReference type="Proteomes" id="UP000005632"/>
    </source>
</evidence>
<dbReference type="SUPFAM" id="SSF53697">
    <property type="entry name" value="SIS domain"/>
    <property type="match status" value="1"/>
</dbReference>
<dbReference type="OrthoDB" id="9781311at2"/>
<keyword evidence="2" id="KW-0413">Isomerase</keyword>
<evidence type="ECO:0000259" key="1">
    <source>
        <dbReference type="PROSITE" id="PS51464"/>
    </source>
</evidence>
<dbReference type="RefSeq" id="WP_014270388.1">
    <property type="nucleotide sequence ID" value="NC_016633.1"/>
</dbReference>
<dbReference type="eggNOG" id="COG0279">
    <property type="taxonomic scope" value="Bacteria"/>
</dbReference>
<feature type="domain" description="SIS" evidence="1">
    <location>
        <begin position="29"/>
        <end position="187"/>
    </location>
</feature>
<dbReference type="PANTHER" id="PTHR30390:SF8">
    <property type="entry name" value="SUGAR ISOMERASE (SIS)"/>
    <property type="match status" value="1"/>
</dbReference>
<protein>
    <submittedName>
        <fullName evidence="2">Phosphoheptose isomerase</fullName>
    </submittedName>
</protein>
<dbReference type="KEGG" id="sgp:SpiGrapes_1747"/>
<keyword evidence="3" id="KW-1185">Reference proteome</keyword>
<dbReference type="InterPro" id="IPR035461">
    <property type="entry name" value="GmhA/DiaA"/>
</dbReference>
<dbReference type="InterPro" id="IPR046348">
    <property type="entry name" value="SIS_dom_sf"/>
</dbReference>
<dbReference type="InterPro" id="IPR050099">
    <property type="entry name" value="SIS_GmhA/DiaA_subfam"/>
</dbReference>
<dbReference type="AlphaFoldDB" id="G8QXI2"/>
<dbReference type="GO" id="GO:0016853">
    <property type="term" value="F:isomerase activity"/>
    <property type="evidence" value="ECO:0007669"/>
    <property type="project" value="UniProtKB-KW"/>
</dbReference>
<accession>G8QXI2</accession>
<dbReference type="CDD" id="cd05006">
    <property type="entry name" value="SIS_GmhA"/>
    <property type="match status" value="1"/>
</dbReference>
<name>G8QXI2_SPHPG</name>
<organism evidence="2 3">
    <name type="scientific">Sphaerochaeta pleomorpha (strain ATCC BAA-1885 / DSM 22778 / Grapes)</name>
    <dbReference type="NCBI Taxonomy" id="158190"/>
    <lineage>
        <taxon>Bacteria</taxon>
        <taxon>Pseudomonadati</taxon>
        <taxon>Spirochaetota</taxon>
        <taxon>Spirochaetia</taxon>
        <taxon>Spirochaetales</taxon>
        <taxon>Sphaerochaetaceae</taxon>
        <taxon>Sphaerochaeta</taxon>
    </lineage>
</organism>
<evidence type="ECO:0000313" key="2">
    <source>
        <dbReference type="EMBL" id="AEV29545.1"/>
    </source>
</evidence>
<dbReference type="GO" id="GO:0097367">
    <property type="term" value="F:carbohydrate derivative binding"/>
    <property type="evidence" value="ECO:0007669"/>
    <property type="project" value="InterPro"/>
</dbReference>
<dbReference type="Proteomes" id="UP000005632">
    <property type="component" value="Chromosome"/>
</dbReference>
<dbReference type="HOGENOM" id="CLU_080999_1_1_12"/>
<dbReference type="EMBL" id="CP003155">
    <property type="protein sequence ID" value="AEV29545.1"/>
    <property type="molecule type" value="Genomic_DNA"/>
</dbReference>
<reference evidence="2 3" key="1">
    <citation type="submission" date="2011-11" db="EMBL/GenBank/DDBJ databases">
        <title>Complete sequence of Spirochaeta sp. grapes.</title>
        <authorList>
            <consortium name="US DOE Joint Genome Institute"/>
            <person name="Lucas S."/>
            <person name="Han J."/>
            <person name="Lapidus A."/>
            <person name="Cheng J.-F."/>
            <person name="Goodwin L."/>
            <person name="Pitluck S."/>
            <person name="Peters L."/>
            <person name="Ovchinnikova G."/>
            <person name="Munk A.C."/>
            <person name="Detter J.C."/>
            <person name="Han C."/>
            <person name="Tapia R."/>
            <person name="Land M."/>
            <person name="Hauser L."/>
            <person name="Kyrpides N."/>
            <person name="Ivanova N."/>
            <person name="Pagani I."/>
            <person name="Ritalahtilisa K."/>
            <person name="Loeffler F."/>
            <person name="Woyke T."/>
        </authorList>
    </citation>
    <scope>NUCLEOTIDE SEQUENCE [LARGE SCALE GENOMIC DNA]</scope>
    <source>
        <strain evidence="3">ATCC BAA-1885 / DSM 22778 / Grapes</strain>
    </source>
</reference>
<dbReference type="PROSITE" id="PS51464">
    <property type="entry name" value="SIS"/>
    <property type="match status" value="1"/>
</dbReference>
<dbReference type="InterPro" id="IPR001347">
    <property type="entry name" value="SIS_dom"/>
</dbReference>
<sequence length="187" mass="20904">MDYIEEIENYWKLLSETFKSIDNWEIEKALNCLTKARDEKRFIYSIGNGGSAATASHFAGDFTKGLSLGREKKFRFISLTDNAPTVLSLANDVSYDSIFVEQLKNFLEPGDIVVAISGSGNSTNIIQAVEFANKKGATVIGLTGFDGGKLMQLSDIKLQVPLNNMQIVEDIHMIFNHMMMFILYSKK</sequence>
<dbReference type="STRING" id="158190.SpiGrapes_1747"/>
<dbReference type="Pfam" id="PF13580">
    <property type="entry name" value="SIS_2"/>
    <property type="match status" value="1"/>
</dbReference>
<dbReference type="GO" id="GO:1901135">
    <property type="term" value="P:carbohydrate derivative metabolic process"/>
    <property type="evidence" value="ECO:0007669"/>
    <property type="project" value="InterPro"/>
</dbReference>
<dbReference type="Gene3D" id="3.40.50.10490">
    <property type="entry name" value="Glucose-6-phosphate isomerase like protein, domain 1"/>
    <property type="match status" value="1"/>
</dbReference>